<dbReference type="InterPro" id="IPR013783">
    <property type="entry name" value="Ig-like_fold"/>
</dbReference>
<dbReference type="InterPro" id="IPR044505">
    <property type="entry name" value="GlgX_Isoamylase_N_E_set"/>
</dbReference>
<feature type="compositionally biased region" description="Basic and acidic residues" evidence="4">
    <location>
        <begin position="471"/>
        <end position="482"/>
    </location>
</feature>
<dbReference type="InterPro" id="IPR013780">
    <property type="entry name" value="Glyco_hydro_b"/>
</dbReference>
<organism evidence="6 7">
    <name type="scientific">Tunturiibacter gelidiferens</name>
    <dbReference type="NCBI Taxonomy" id="3069689"/>
    <lineage>
        <taxon>Bacteria</taxon>
        <taxon>Pseudomonadati</taxon>
        <taxon>Acidobacteriota</taxon>
        <taxon>Terriglobia</taxon>
        <taxon>Terriglobales</taxon>
        <taxon>Acidobacteriaceae</taxon>
        <taxon>Tunturiibacter</taxon>
    </lineage>
</organism>
<dbReference type="GO" id="GO:0004135">
    <property type="term" value="F:amylo-alpha-1,6-glucosidase activity"/>
    <property type="evidence" value="ECO:0007669"/>
    <property type="project" value="InterPro"/>
</dbReference>
<dbReference type="GO" id="GO:0005980">
    <property type="term" value="P:glycogen catabolic process"/>
    <property type="evidence" value="ECO:0007669"/>
    <property type="project" value="InterPro"/>
</dbReference>
<dbReference type="Gene3D" id="2.60.40.10">
    <property type="entry name" value="Immunoglobulins"/>
    <property type="match status" value="1"/>
</dbReference>
<evidence type="ECO:0000313" key="6">
    <source>
        <dbReference type="EMBL" id="MBB5331352.1"/>
    </source>
</evidence>
<dbReference type="Pfam" id="PF02922">
    <property type="entry name" value="CBM_48"/>
    <property type="match status" value="1"/>
</dbReference>
<dbReference type="CDD" id="cd02856">
    <property type="entry name" value="E_set_GDE_Isoamylase_N"/>
    <property type="match status" value="1"/>
</dbReference>
<comment type="caution">
    <text evidence="6">The sequence shown here is derived from an EMBL/GenBank/DDBJ whole genome shotgun (WGS) entry which is preliminary data.</text>
</comment>
<evidence type="ECO:0000259" key="5">
    <source>
        <dbReference type="SMART" id="SM00642"/>
    </source>
</evidence>
<dbReference type="SUPFAM" id="SSF51445">
    <property type="entry name" value="(Trans)glycosidases"/>
    <property type="match status" value="1"/>
</dbReference>
<proteinExistence type="inferred from homology"/>
<evidence type="ECO:0000256" key="1">
    <source>
        <dbReference type="ARBA" id="ARBA00008061"/>
    </source>
</evidence>
<keyword evidence="3 6" id="KW-0326">Glycosidase</keyword>
<comment type="similarity">
    <text evidence="1">Belongs to the glycosyl hydrolase 13 family.</text>
</comment>
<dbReference type="AlphaFoldDB" id="A0A9X0QJ15"/>
<dbReference type="EC" id="3.2.1.-" evidence="6"/>
<feature type="domain" description="Glycosyl hydrolase family 13 catalytic" evidence="5">
    <location>
        <begin position="163"/>
        <end position="573"/>
    </location>
</feature>
<dbReference type="Pfam" id="PF00128">
    <property type="entry name" value="Alpha-amylase"/>
    <property type="match status" value="1"/>
</dbReference>
<feature type="region of interest" description="Disordered" evidence="4">
    <location>
        <begin position="717"/>
        <end position="738"/>
    </location>
</feature>
<dbReference type="InterPro" id="IPR004193">
    <property type="entry name" value="Glyco_hydro_13_N"/>
</dbReference>
<dbReference type="Gene3D" id="2.60.40.1180">
    <property type="entry name" value="Golgi alpha-mannosidase II"/>
    <property type="match status" value="1"/>
</dbReference>
<evidence type="ECO:0000256" key="3">
    <source>
        <dbReference type="ARBA" id="ARBA00023295"/>
    </source>
</evidence>
<dbReference type="EMBL" id="JACHEB010000014">
    <property type="protein sequence ID" value="MBB5331352.1"/>
    <property type="molecule type" value="Genomic_DNA"/>
</dbReference>
<dbReference type="InterPro" id="IPR048644">
    <property type="entry name" value="Isoamylase_C"/>
</dbReference>
<dbReference type="InterPro" id="IPR011837">
    <property type="entry name" value="Glycogen_debranch_GlgX"/>
</dbReference>
<keyword evidence="7" id="KW-1185">Reference proteome</keyword>
<evidence type="ECO:0000256" key="2">
    <source>
        <dbReference type="ARBA" id="ARBA00022801"/>
    </source>
</evidence>
<dbReference type="SUPFAM" id="SSF81296">
    <property type="entry name" value="E set domains"/>
    <property type="match status" value="1"/>
</dbReference>
<dbReference type="Pfam" id="PF21331">
    <property type="entry name" value="Isoamylase_C"/>
    <property type="match status" value="1"/>
</dbReference>
<accession>A0A9X0QJ15</accession>
<dbReference type="Proteomes" id="UP000535182">
    <property type="component" value="Unassembled WGS sequence"/>
</dbReference>
<keyword evidence="2 6" id="KW-0378">Hydrolase</keyword>
<dbReference type="SUPFAM" id="SSF51011">
    <property type="entry name" value="Glycosyl hydrolase domain"/>
    <property type="match status" value="1"/>
</dbReference>
<evidence type="ECO:0000313" key="7">
    <source>
        <dbReference type="Proteomes" id="UP000535182"/>
    </source>
</evidence>
<dbReference type="InterPro" id="IPR014756">
    <property type="entry name" value="Ig_E-set"/>
</dbReference>
<sequence>MNRTLLPGRPYPLGATVTSKGTNFAIFSEGATKVELCFFDMEGRQVDSVYLRERTAYVWHGLVRNIKAGQLYGYRIDGAWEPEKGHRFNAHKLLVDPYAKALWGNVDWQKPIFGHDAASGDDLKMDENDSADGVPKSVVVDSQFDWGDDRCPETPLADSVIYEMHVKGFSIRNPAVPEELRGTYAGLACETSIDYLKKLGVTAVELMPIHHFIDERRLVGDGLVNYWGYNTLGYFAPMARYSSCGDIGGQVNEFKRMVKALHAAGIEVILDVVYNHTCEGDQLGPTLCWRGVCNTTYYRVREDNPRYYVDYTGTGNTLNVRLPQVLKMLMDSLRYWVTEMHVDGFRFDLAATLARELHDVSRLSSFFDTIHQDPTLADVKLIAEPWDVGEGGYQVGQFPVLWAEWNGQYRDTVRRFWKGDGGQLSALANRLTGSSDLYQDDGRKPYASINFVTAHDGFTLCDLVSYNQKHNEANGEDNRDGSDSNDSWNMGAEGPTDDAKINLLRERQTRNFLTTLMLSQGVPMLSGGDEIARSQRGNNNCYCQDNELTWHDWNLDEPRKRVLDFTSQLIHFRLAHPNLHRRKFFQDREIRRKGEDIVIKDVAWFNTDGKQVSDEAWNTEWNRSVAVLLNGRTLQVTDEEGRRVIDDSFFLVVNAAEGGVEYVLPASPSGKPWCQVIDTENIESPFTCAEIDGKIIVGGRALKLFSDGAVSSISGSSESASSVFSPPALPSKQGSVLV</sequence>
<protein>
    <submittedName>
        <fullName evidence="6">Glycogen operon protein</fullName>
        <ecNumber evidence="6">3.2.1.-</ecNumber>
    </submittedName>
</protein>
<name>A0A9X0QJ15_9BACT</name>
<dbReference type="SMART" id="SM00642">
    <property type="entry name" value="Aamy"/>
    <property type="match status" value="1"/>
</dbReference>
<dbReference type="Gene3D" id="3.20.20.80">
    <property type="entry name" value="Glycosidases"/>
    <property type="match status" value="1"/>
</dbReference>
<dbReference type="InterPro" id="IPR006047">
    <property type="entry name" value="GH13_cat_dom"/>
</dbReference>
<feature type="region of interest" description="Disordered" evidence="4">
    <location>
        <begin position="471"/>
        <end position="497"/>
    </location>
</feature>
<evidence type="ECO:0000256" key="4">
    <source>
        <dbReference type="SAM" id="MobiDB-lite"/>
    </source>
</evidence>
<dbReference type="RefSeq" id="WP_183981204.1">
    <property type="nucleotide sequence ID" value="NZ_JACHEB010000014.1"/>
</dbReference>
<reference evidence="6 7" key="1">
    <citation type="submission" date="2020-08" db="EMBL/GenBank/DDBJ databases">
        <title>Genomic Encyclopedia of Type Strains, Phase IV (KMG-V): Genome sequencing to study the core and pangenomes of soil and plant-associated prokaryotes.</title>
        <authorList>
            <person name="Whitman W."/>
        </authorList>
    </citation>
    <scope>NUCLEOTIDE SEQUENCE [LARGE SCALE GENOMIC DNA]</scope>
    <source>
        <strain evidence="6 7">X5P2</strain>
    </source>
</reference>
<dbReference type="NCBIfam" id="TIGR02100">
    <property type="entry name" value="glgX_debranch"/>
    <property type="match status" value="1"/>
</dbReference>
<dbReference type="PANTHER" id="PTHR43002">
    <property type="entry name" value="GLYCOGEN DEBRANCHING ENZYME"/>
    <property type="match status" value="1"/>
</dbReference>
<dbReference type="CDD" id="cd11326">
    <property type="entry name" value="AmyAc_Glg_debranch"/>
    <property type="match status" value="1"/>
</dbReference>
<dbReference type="InterPro" id="IPR017853">
    <property type="entry name" value="GH"/>
</dbReference>
<gene>
    <name evidence="6" type="ORF">HDF14_004996</name>
</gene>